<gene>
    <name evidence="2" type="ORF">COCNU_04G014150</name>
</gene>
<sequence>MLKMIADEVLIDKFMAKSHAGQEFAGRDETIDLTQSSKQVGDNMKDSMSDETEVVSPNKTSLKRLVAESIIKANVDGGTLENDHTAQISNNKMKKTIKIEKD</sequence>
<reference evidence="2" key="1">
    <citation type="journal article" date="2017" name="Gigascience">
        <title>The genome draft of coconut (Cocos nucifera).</title>
        <authorList>
            <person name="Xiao Y."/>
            <person name="Xu P."/>
            <person name="Fan H."/>
            <person name="Baudouin L."/>
            <person name="Xia W."/>
            <person name="Bocs S."/>
            <person name="Xu J."/>
            <person name="Li Q."/>
            <person name="Guo A."/>
            <person name="Zhou L."/>
            <person name="Li J."/>
            <person name="Wu Y."/>
            <person name="Ma Z."/>
            <person name="Armero A."/>
            <person name="Issali A.E."/>
            <person name="Liu N."/>
            <person name="Peng M."/>
            <person name="Yang Y."/>
        </authorList>
    </citation>
    <scope>NUCLEOTIDE SEQUENCE</scope>
    <source>
        <tissue evidence="2">Spear leaf of Hainan Tall coconut</tissue>
    </source>
</reference>
<proteinExistence type="predicted"/>
<accession>A0A8K0N1C2</accession>
<organism evidence="2 3">
    <name type="scientific">Cocos nucifera</name>
    <name type="common">Coconut palm</name>
    <dbReference type="NCBI Taxonomy" id="13894"/>
    <lineage>
        <taxon>Eukaryota</taxon>
        <taxon>Viridiplantae</taxon>
        <taxon>Streptophyta</taxon>
        <taxon>Embryophyta</taxon>
        <taxon>Tracheophyta</taxon>
        <taxon>Spermatophyta</taxon>
        <taxon>Magnoliopsida</taxon>
        <taxon>Liliopsida</taxon>
        <taxon>Arecaceae</taxon>
        <taxon>Arecoideae</taxon>
        <taxon>Cocoseae</taxon>
        <taxon>Attaleinae</taxon>
        <taxon>Cocos</taxon>
    </lineage>
</organism>
<evidence type="ECO:0000313" key="3">
    <source>
        <dbReference type="Proteomes" id="UP000797356"/>
    </source>
</evidence>
<name>A0A8K0N1C2_COCNU</name>
<keyword evidence="3" id="KW-1185">Reference proteome</keyword>
<dbReference type="EMBL" id="CM017875">
    <property type="protein sequence ID" value="KAG1339109.1"/>
    <property type="molecule type" value="Genomic_DNA"/>
</dbReference>
<protein>
    <submittedName>
        <fullName evidence="2">Uncharacterized protein</fullName>
    </submittedName>
</protein>
<comment type="caution">
    <text evidence="2">The sequence shown here is derived from an EMBL/GenBank/DDBJ whole genome shotgun (WGS) entry which is preliminary data.</text>
</comment>
<dbReference type="AlphaFoldDB" id="A0A8K0N1C2"/>
<evidence type="ECO:0000256" key="1">
    <source>
        <dbReference type="SAM" id="MobiDB-lite"/>
    </source>
</evidence>
<reference evidence="2" key="2">
    <citation type="submission" date="2019-07" db="EMBL/GenBank/DDBJ databases">
        <authorList>
            <person name="Yang Y."/>
            <person name="Bocs S."/>
            <person name="Baudouin L."/>
        </authorList>
    </citation>
    <scope>NUCLEOTIDE SEQUENCE</scope>
    <source>
        <tissue evidence="2">Spear leaf of Hainan Tall coconut</tissue>
    </source>
</reference>
<dbReference type="Proteomes" id="UP000797356">
    <property type="component" value="Chromosome 4"/>
</dbReference>
<evidence type="ECO:0000313" key="2">
    <source>
        <dbReference type="EMBL" id="KAG1339109.1"/>
    </source>
</evidence>
<feature type="region of interest" description="Disordered" evidence="1">
    <location>
        <begin position="34"/>
        <end position="58"/>
    </location>
</feature>